<dbReference type="GO" id="GO:0003677">
    <property type="term" value="F:DNA binding"/>
    <property type="evidence" value="ECO:0007669"/>
    <property type="project" value="UniProtKB-KW"/>
</dbReference>
<dbReference type="InterPro" id="IPR050389">
    <property type="entry name" value="LysR-type_TF"/>
</dbReference>
<reference evidence="7 8" key="1">
    <citation type="submission" date="2017-08" db="EMBL/GenBank/DDBJ databases">
        <title>Mesorhizobium wenxinae sp. nov., a novel rhizobial species isolated from root nodules of chickpea (Cicer arietinum L.).</title>
        <authorList>
            <person name="Zhang J."/>
        </authorList>
    </citation>
    <scope>NUCLEOTIDE SEQUENCE [LARGE SCALE GENOMIC DNA]</scope>
    <source>
        <strain evidence="7 8">SDW018</strain>
    </source>
</reference>
<dbReference type="PANTHER" id="PTHR30118">
    <property type="entry name" value="HTH-TYPE TRANSCRIPTIONAL REGULATOR LEUO-RELATED"/>
    <property type="match status" value="1"/>
</dbReference>
<evidence type="ECO:0000313" key="7">
    <source>
        <dbReference type="EMBL" id="PAQ09440.1"/>
    </source>
</evidence>
<dbReference type="CDD" id="cd08417">
    <property type="entry name" value="PBP2_Nitroaromatics_like"/>
    <property type="match status" value="1"/>
</dbReference>
<keyword evidence="3" id="KW-0805">Transcription regulation</keyword>
<dbReference type="RefSeq" id="WP_095492939.1">
    <property type="nucleotide sequence ID" value="NZ_NPKJ01000041.1"/>
</dbReference>
<proteinExistence type="inferred from homology"/>
<dbReference type="InterPro" id="IPR036390">
    <property type="entry name" value="WH_DNA-bd_sf"/>
</dbReference>
<feature type="domain" description="HTH lysR-type" evidence="6">
    <location>
        <begin position="6"/>
        <end position="63"/>
    </location>
</feature>
<dbReference type="Pfam" id="PF00126">
    <property type="entry name" value="HTH_1"/>
    <property type="match status" value="1"/>
</dbReference>
<evidence type="ECO:0000256" key="3">
    <source>
        <dbReference type="ARBA" id="ARBA00023015"/>
    </source>
</evidence>
<evidence type="ECO:0000256" key="4">
    <source>
        <dbReference type="ARBA" id="ARBA00023125"/>
    </source>
</evidence>
<keyword evidence="4" id="KW-0238">DNA-binding</keyword>
<evidence type="ECO:0000256" key="1">
    <source>
        <dbReference type="ARBA" id="ARBA00009437"/>
    </source>
</evidence>
<keyword evidence="2" id="KW-0536">Nodulation</keyword>
<dbReference type="AlphaFoldDB" id="A0A271LQ36"/>
<dbReference type="PROSITE" id="PS50931">
    <property type="entry name" value="HTH_LYSR"/>
    <property type="match status" value="1"/>
</dbReference>
<keyword evidence="5" id="KW-0804">Transcription</keyword>
<evidence type="ECO:0000259" key="6">
    <source>
        <dbReference type="PROSITE" id="PS50931"/>
    </source>
</evidence>
<gene>
    <name evidence="7" type="ORF">CIT26_12940</name>
</gene>
<dbReference type="SUPFAM" id="SSF46785">
    <property type="entry name" value="Winged helix' DNA-binding domain"/>
    <property type="match status" value="1"/>
</dbReference>
<dbReference type="InterPro" id="IPR005119">
    <property type="entry name" value="LysR_subst-bd"/>
</dbReference>
<dbReference type="EMBL" id="NPKJ01000041">
    <property type="protein sequence ID" value="PAQ09440.1"/>
    <property type="molecule type" value="Genomic_DNA"/>
</dbReference>
<comment type="similarity">
    <text evidence="1">Belongs to the LysR transcriptional regulatory family.</text>
</comment>
<dbReference type="OrthoDB" id="528082at2"/>
<dbReference type="Proteomes" id="UP000216442">
    <property type="component" value="Unassembled WGS sequence"/>
</dbReference>
<dbReference type="GO" id="GO:0003700">
    <property type="term" value="F:DNA-binding transcription factor activity"/>
    <property type="evidence" value="ECO:0007669"/>
    <property type="project" value="InterPro"/>
</dbReference>
<dbReference type="InterPro" id="IPR036388">
    <property type="entry name" value="WH-like_DNA-bd_sf"/>
</dbReference>
<evidence type="ECO:0000256" key="5">
    <source>
        <dbReference type="ARBA" id="ARBA00023163"/>
    </source>
</evidence>
<name>A0A271LQ36_9HYPH</name>
<organism evidence="7 8">
    <name type="scientific">Mesorhizobium temperatum</name>
    <dbReference type="NCBI Taxonomy" id="241416"/>
    <lineage>
        <taxon>Bacteria</taxon>
        <taxon>Pseudomonadati</taxon>
        <taxon>Pseudomonadota</taxon>
        <taxon>Alphaproteobacteria</taxon>
        <taxon>Hyphomicrobiales</taxon>
        <taxon>Phyllobacteriaceae</taxon>
        <taxon>Mesorhizobium</taxon>
    </lineage>
</organism>
<dbReference type="PANTHER" id="PTHR30118:SF15">
    <property type="entry name" value="TRANSCRIPTIONAL REGULATORY PROTEIN"/>
    <property type="match status" value="1"/>
</dbReference>
<dbReference type="InterPro" id="IPR000847">
    <property type="entry name" value="LysR_HTH_N"/>
</dbReference>
<sequence length="317" mass="35079">MNFDDLDLNLLRVFDVMMRERSVTRTAYELGRTQSAISHSLSRLRHLFRDKLFTRDGGVMRPTPRAVELLPDISAGLATIRASIDRHQTFDPATTRRNFRVGLTDYHAMIIIPRLLREFSRQAPGATLNIIPANGLDIPSSVHLRQIDCALTGAVIKDDPSLLKIELGQDRLFCAVWSGSQIASSAMSLETYLSASHLQVSADGVSSGLADAALKELGLRRNVVATISNYLALPWVLRGTELVAHCGDGILQILDKASEVALLSPPLPIPNVSAWLLLHPQMATDPGTIWLKDVLSNIYSESQINKREIVSEREQRK</sequence>
<dbReference type="SUPFAM" id="SSF53850">
    <property type="entry name" value="Periplasmic binding protein-like II"/>
    <property type="match status" value="1"/>
</dbReference>
<evidence type="ECO:0000256" key="2">
    <source>
        <dbReference type="ARBA" id="ARBA00022458"/>
    </source>
</evidence>
<dbReference type="Gene3D" id="1.10.10.10">
    <property type="entry name" value="Winged helix-like DNA-binding domain superfamily/Winged helix DNA-binding domain"/>
    <property type="match status" value="1"/>
</dbReference>
<dbReference type="InterPro" id="IPR037402">
    <property type="entry name" value="YidZ_PBP2"/>
</dbReference>
<dbReference type="Gene3D" id="3.40.190.10">
    <property type="entry name" value="Periplasmic binding protein-like II"/>
    <property type="match status" value="2"/>
</dbReference>
<dbReference type="Pfam" id="PF03466">
    <property type="entry name" value="LysR_substrate"/>
    <property type="match status" value="1"/>
</dbReference>
<comment type="caution">
    <text evidence="7">The sequence shown here is derived from an EMBL/GenBank/DDBJ whole genome shotgun (WGS) entry which is preliminary data.</text>
</comment>
<keyword evidence="8" id="KW-1185">Reference proteome</keyword>
<protein>
    <recommendedName>
        <fullName evidence="6">HTH lysR-type domain-containing protein</fullName>
    </recommendedName>
</protein>
<accession>A0A271LQ36</accession>
<evidence type="ECO:0000313" key="8">
    <source>
        <dbReference type="Proteomes" id="UP000216442"/>
    </source>
</evidence>